<dbReference type="PANTHER" id="PTHR37532">
    <property type="entry name" value="PROTEIN ISCX"/>
    <property type="match status" value="1"/>
</dbReference>
<dbReference type="InterPro" id="IPR036762">
    <property type="entry name" value="IscX-like_sf"/>
</dbReference>
<reference evidence="1 2" key="1">
    <citation type="submission" date="2019-01" db="EMBL/GenBank/DDBJ databases">
        <title>Zoogloea oleivorans genome sequencing and assembly.</title>
        <authorList>
            <person name="Tancsics A."/>
            <person name="Farkas M."/>
            <person name="Kriszt B."/>
            <person name="Maroti G."/>
            <person name="Horvath B."/>
        </authorList>
    </citation>
    <scope>NUCLEOTIDE SEQUENCE [LARGE SCALE GENOMIC DNA]</scope>
    <source>
        <strain evidence="1 2">Buc</strain>
    </source>
</reference>
<dbReference type="Gene3D" id="1.10.10.600">
    <property type="entry name" value="IscX-like"/>
    <property type="match status" value="1"/>
</dbReference>
<dbReference type="GO" id="GO:0005829">
    <property type="term" value="C:cytosol"/>
    <property type="evidence" value="ECO:0007669"/>
    <property type="project" value="TreeGrafter"/>
</dbReference>
<evidence type="ECO:0000313" key="1">
    <source>
        <dbReference type="EMBL" id="TYC54500.1"/>
    </source>
</evidence>
<dbReference type="AlphaFoldDB" id="A0A6C2CJU9"/>
<evidence type="ECO:0000313" key="2">
    <source>
        <dbReference type="Proteomes" id="UP000389128"/>
    </source>
</evidence>
<dbReference type="NCBIfam" id="TIGR03412">
    <property type="entry name" value="iscX_yfhJ"/>
    <property type="match status" value="1"/>
</dbReference>
<proteinExistence type="predicted"/>
<dbReference type="PANTHER" id="PTHR37532:SF1">
    <property type="entry name" value="PROTEIN ISCX"/>
    <property type="match status" value="1"/>
</dbReference>
<organism evidence="1 2">
    <name type="scientific">Zoogloea oleivorans</name>
    <dbReference type="NCBI Taxonomy" id="1552750"/>
    <lineage>
        <taxon>Bacteria</taxon>
        <taxon>Pseudomonadati</taxon>
        <taxon>Pseudomonadota</taxon>
        <taxon>Betaproteobacteria</taxon>
        <taxon>Rhodocyclales</taxon>
        <taxon>Zoogloeaceae</taxon>
        <taxon>Zoogloea</taxon>
    </lineage>
</organism>
<keyword evidence="2" id="KW-1185">Reference proteome</keyword>
<dbReference type="EMBL" id="SDKK01000019">
    <property type="protein sequence ID" value="TYC54500.1"/>
    <property type="molecule type" value="Genomic_DNA"/>
</dbReference>
<dbReference type="InterPro" id="IPR007479">
    <property type="entry name" value="ISC_FeS_clus_asmbl_IscsX"/>
</dbReference>
<dbReference type="Pfam" id="PF04384">
    <property type="entry name" value="Fe-S_assembly"/>
    <property type="match status" value="1"/>
</dbReference>
<dbReference type="GO" id="GO:0008198">
    <property type="term" value="F:ferrous iron binding"/>
    <property type="evidence" value="ECO:0007669"/>
    <property type="project" value="TreeGrafter"/>
</dbReference>
<protein>
    <submittedName>
        <fullName evidence="1">Fe-S assembly protein IscX</fullName>
    </submittedName>
</protein>
<dbReference type="RefSeq" id="WP_148580565.1">
    <property type="nucleotide sequence ID" value="NZ_JAVEUW010000001.1"/>
</dbReference>
<accession>A0A6C2CJU9</accession>
<dbReference type="OrthoDB" id="9800346at2"/>
<dbReference type="GO" id="GO:0016226">
    <property type="term" value="P:iron-sulfur cluster assembly"/>
    <property type="evidence" value="ECO:0007669"/>
    <property type="project" value="UniProtKB-UniRule"/>
</dbReference>
<comment type="caution">
    <text evidence="1">The sequence shown here is derived from an EMBL/GenBank/DDBJ whole genome shotgun (WGS) entry which is preliminary data.</text>
</comment>
<dbReference type="SUPFAM" id="SSF140319">
    <property type="entry name" value="IscX-like"/>
    <property type="match status" value="1"/>
</dbReference>
<sequence>MKWTDVQEIAIQLSDAHPQVDPLKINFVDLMKWVIALPEFNDDPKHCGERVLEAIQAAWIEEVE</sequence>
<dbReference type="PIRSF" id="PIRSF039003">
    <property type="entry name" value="IscX"/>
    <property type="match status" value="1"/>
</dbReference>
<name>A0A6C2CJU9_9RHOO</name>
<dbReference type="Proteomes" id="UP000389128">
    <property type="component" value="Unassembled WGS sequence"/>
</dbReference>
<gene>
    <name evidence="1" type="primary">iscX</name>
    <name evidence="1" type="ORF">ETQ85_18500</name>
</gene>